<dbReference type="Proteomes" id="UP000629098">
    <property type="component" value="Unassembled WGS sequence"/>
</dbReference>
<feature type="compositionally biased region" description="Basic and acidic residues" evidence="1">
    <location>
        <begin position="1"/>
        <end position="12"/>
    </location>
</feature>
<evidence type="ECO:0000313" key="3">
    <source>
        <dbReference type="Proteomes" id="UP000629098"/>
    </source>
</evidence>
<name>A0A8J6XQ91_9CYAN</name>
<protein>
    <submittedName>
        <fullName evidence="2">Uncharacterized protein</fullName>
    </submittedName>
</protein>
<sequence length="48" mass="5231">MGIPTNEKDCKKQGGKWSKSEQACKLPQTARFISGRVGTPPENALRSV</sequence>
<dbReference type="RefSeq" id="WP_190833723.1">
    <property type="nucleotide sequence ID" value="NZ_CAWPPI010000080.1"/>
</dbReference>
<dbReference type="AlphaFoldDB" id="A0A8J6XQ91"/>
<accession>A0A8J6XQ91</accession>
<dbReference type="EMBL" id="JACXAE010000080">
    <property type="protein sequence ID" value="MBD2775386.1"/>
    <property type="molecule type" value="Genomic_DNA"/>
</dbReference>
<proteinExistence type="predicted"/>
<feature type="region of interest" description="Disordered" evidence="1">
    <location>
        <begin position="1"/>
        <end position="23"/>
    </location>
</feature>
<gene>
    <name evidence="2" type="ORF">ICL16_25825</name>
</gene>
<comment type="caution">
    <text evidence="2">The sequence shown here is derived from an EMBL/GenBank/DDBJ whole genome shotgun (WGS) entry which is preliminary data.</text>
</comment>
<evidence type="ECO:0000313" key="2">
    <source>
        <dbReference type="EMBL" id="MBD2775386.1"/>
    </source>
</evidence>
<organism evidence="2 3">
    <name type="scientific">Iningainema tapete BLCC-T55</name>
    <dbReference type="NCBI Taxonomy" id="2748662"/>
    <lineage>
        <taxon>Bacteria</taxon>
        <taxon>Bacillati</taxon>
        <taxon>Cyanobacteriota</taxon>
        <taxon>Cyanophyceae</taxon>
        <taxon>Nostocales</taxon>
        <taxon>Scytonemataceae</taxon>
        <taxon>Iningainema tapete</taxon>
    </lineage>
</organism>
<evidence type="ECO:0000256" key="1">
    <source>
        <dbReference type="SAM" id="MobiDB-lite"/>
    </source>
</evidence>
<keyword evidence="3" id="KW-1185">Reference proteome</keyword>
<reference evidence="2" key="1">
    <citation type="submission" date="2020-09" db="EMBL/GenBank/DDBJ databases">
        <title>Iningainema tapete sp. nov. (Scytonemataceae, Cyanobacteria) from greenhouses in central Florida (USA) produces two types of nodularin with biosynthetic potential for microcystin-LR and anabaenopeptins.</title>
        <authorList>
            <person name="Berthold D.E."/>
            <person name="Lefler F.W."/>
            <person name="Huang I.-S."/>
            <person name="Abdulla H."/>
            <person name="Zimba P.V."/>
            <person name="Laughinghouse H.D. IV."/>
        </authorList>
    </citation>
    <scope>NUCLEOTIDE SEQUENCE</scope>
    <source>
        <strain evidence="2">BLCCT55</strain>
    </source>
</reference>